<dbReference type="PROSITE" id="PS50214">
    <property type="entry name" value="DISINTEGRIN_2"/>
    <property type="match status" value="1"/>
</dbReference>
<dbReference type="PANTHER" id="PTHR11905:SF159">
    <property type="entry name" value="ADAM METALLOPROTEASE"/>
    <property type="match status" value="1"/>
</dbReference>
<dbReference type="SMART" id="SM00608">
    <property type="entry name" value="ACR"/>
    <property type="match status" value="1"/>
</dbReference>
<proteinExistence type="predicted"/>
<dbReference type="InParanoid" id="T1G9U8"/>
<sequence length="236" mass="25855">MSNVTAANCGNGFLEPGEECDCGSFPDEVCSKACCNGTTCKLRPTAKCASGLCCELATCNMKSVEMVCRPVEDDCDVEDHCDGNSSLCGDDVKPDGSMCTDRQYCYNGKCQPRNAQYSQLWLDESVVSAGERCYSHTTVEDSNCFYCDYNVSSKTSIPCKQKDVLCGSLLCDLRQIHPDLKSLHDRCQLGLECVCAVYKVDRRNSHATFVNDGTSCGRSLVTSLYLVISNCQNNFK</sequence>
<evidence type="ECO:0000256" key="1">
    <source>
        <dbReference type="PROSITE-ProRule" id="PRU00068"/>
    </source>
</evidence>
<keyword evidence="5" id="KW-1185">Reference proteome</keyword>
<organism evidence="4 5">
    <name type="scientific">Helobdella robusta</name>
    <name type="common">Californian leech</name>
    <dbReference type="NCBI Taxonomy" id="6412"/>
    <lineage>
        <taxon>Eukaryota</taxon>
        <taxon>Metazoa</taxon>
        <taxon>Spiralia</taxon>
        <taxon>Lophotrochozoa</taxon>
        <taxon>Annelida</taxon>
        <taxon>Clitellata</taxon>
        <taxon>Hirudinea</taxon>
        <taxon>Rhynchobdellida</taxon>
        <taxon>Glossiphoniidae</taxon>
        <taxon>Helobdella</taxon>
    </lineage>
</organism>
<accession>T1G9U8</accession>
<dbReference type="Pfam" id="PF08516">
    <property type="entry name" value="ADAM_CR"/>
    <property type="match status" value="1"/>
</dbReference>
<evidence type="ECO:0000313" key="4">
    <source>
        <dbReference type="EnsemblMetazoa" id="HelroP99723"/>
    </source>
</evidence>
<dbReference type="CTD" id="20217844"/>
<feature type="domain" description="Disintegrin" evidence="2">
    <location>
        <begin position="6"/>
        <end position="96"/>
    </location>
</feature>
<dbReference type="EnsemblMetazoa" id="HelroT99723">
    <property type="protein sequence ID" value="HelroP99723"/>
    <property type="gene ID" value="HelroG99723"/>
</dbReference>
<dbReference type="EMBL" id="KB096551">
    <property type="protein sequence ID" value="ESO03887.1"/>
    <property type="molecule type" value="Genomic_DNA"/>
</dbReference>
<gene>
    <name evidence="4" type="primary">20217844</name>
    <name evidence="3" type="ORF">HELRODRAFT_99723</name>
</gene>
<dbReference type="InterPro" id="IPR006586">
    <property type="entry name" value="ADAM_Cys-rich"/>
</dbReference>
<evidence type="ECO:0000313" key="5">
    <source>
        <dbReference type="Proteomes" id="UP000015101"/>
    </source>
</evidence>
<dbReference type="OrthoDB" id="5951731at2759"/>
<protein>
    <recommendedName>
        <fullName evidence="2">Disintegrin domain-containing protein</fullName>
    </recommendedName>
</protein>
<dbReference type="GeneID" id="20217844"/>
<evidence type="ECO:0000259" key="2">
    <source>
        <dbReference type="PROSITE" id="PS50214"/>
    </source>
</evidence>
<dbReference type="HOGENOM" id="CLU_1176550_0_0_1"/>
<dbReference type="Gene3D" id="4.10.70.10">
    <property type="entry name" value="Disintegrin domain"/>
    <property type="match status" value="1"/>
</dbReference>
<dbReference type="InterPro" id="IPR001762">
    <property type="entry name" value="Disintegrin_dom"/>
</dbReference>
<dbReference type="AlphaFoldDB" id="T1G9U8"/>
<reference evidence="4" key="3">
    <citation type="submission" date="2015-06" db="UniProtKB">
        <authorList>
            <consortium name="EnsemblMetazoa"/>
        </authorList>
    </citation>
    <scope>IDENTIFICATION</scope>
</reference>
<dbReference type="Pfam" id="PF00200">
    <property type="entry name" value="Disintegrin"/>
    <property type="match status" value="1"/>
</dbReference>
<dbReference type="EMBL" id="AMQM01004401">
    <property type="status" value="NOT_ANNOTATED_CDS"/>
    <property type="molecule type" value="Genomic_DNA"/>
</dbReference>
<feature type="disulfide bond" evidence="1">
    <location>
        <begin position="68"/>
        <end position="88"/>
    </location>
</feature>
<dbReference type="Proteomes" id="UP000015101">
    <property type="component" value="Unassembled WGS sequence"/>
</dbReference>
<name>T1G9U8_HELRO</name>
<dbReference type="InterPro" id="IPR036436">
    <property type="entry name" value="Disintegrin_dom_sf"/>
</dbReference>
<evidence type="ECO:0000313" key="3">
    <source>
        <dbReference type="EMBL" id="ESO03887.1"/>
    </source>
</evidence>
<dbReference type="RefSeq" id="XP_009017823.1">
    <property type="nucleotide sequence ID" value="XM_009019575.1"/>
</dbReference>
<reference evidence="3 5" key="2">
    <citation type="journal article" date="2013" name="Nature">
        <title>Insights into bilaterian evolution from three spiralian genomes.</title>
        <authorList>
            <person name="Simakov O."/>
            <person name="Marletaz F."/>
            <person name="Cho S.J."/>
            <person name="Edsinger-Gonzales E."/>
            <person name="Havlak P."/>
            <person name="Hellsten U."/>
            <person name="Kuo D.H."/>
            <person name="Larsson T."/>
            <person name="Lv J."/>
            <person name="Arendt D."/>
            <person name="Savage R."/>
            <person name="Osoegawa K."/>
            <person name="de Jong P."/>
            <person name="Grimwood J."/>
            <person name="Chapman J.A."/>
            <person name="Shapiro H."/>
            <person name="Aerts A."/>
            <person name="Otillar R.P."/>
            <person name="Terry A.Y."/>
            <person name="Boore J.L."/>
            <person name="Grigoriev I.V."/>
            <person name="Lindberg D.R."/>
            <person name="Seaver E.C."/>
            <person name="Weisblat D.A."/>
            <person name="Putnam N.H."/>
            <person name="Rokhsar D.S."/>
        </authorList>
    </citation>
    <scope>NUCLEOTIDE SEQUENCE</scope>
</reference>
<reference evidence="5" key="1">
    <citation type="submission" date="2012-12" db="EMBL/GenBank/DDBJ databases">
        <authorList>
            <person name="Hellsten U."/>
            <person name="Grimwood J."/>
            <person name="Chapman J.A."/>
            <person name="Shapiro H."/>
            <person name="Aerts A."/>
            <person name="Otillar R.P."/>
            <person name="Terry A.Y."/>
            <person name="Boore J.L."/>
            <person name="Simakov O."/>
            <person name="Marletaz F."/>
            <person name="Cho S.-J."/>
            <person name="Edsinger-Gonzales E."/>
            <person name="Havlak P."/>
            <person name="Kuo D.-H."/>
            <person name="Larsson T."/>
            <person name="Lv J."/>
            <person name="Arendt D."/>
            <person name="Savage R."/>
            <person name="Osoegawa K."/>
            <person name="de Jong P."/>
            <person name="Lindberg D.R."/>
            <person name="Seaver E.C."/>
            <person name="Weisblat D.A."/>
            <person name="Putnam N.H."/>
            <person name="Grigoriev I.V."/>
            <person name="Rokhsar D.S."/>
        </authorList>
    </citation>
    <scope>NUCLEOTIDE SEQUENCE</scope>
</reference>
<dbReference type="SMART" id="SM00050">
    <property type="entry name" value="DISIN"/>
    <property type="match status" value="1"/>
</dbReference>
<dbReference type="KEGG" id="hro:HELRODRAFT_99723"/>
<dbReference type="eggNOG" id="KOG3607">
    <property type="taxonomic scope" value="Eukaryota"/>
</dbReference>
<dbReference type="PANTHER" id="PTHR11905">
    <property type="entry name" value="ADAM A DISINTEGRIN AND METALLOPROTEASE DOMAIN"/>
    <property type="match status" value="1"/>
</dbReference>
<keyword evidence="1" id="KW-1015">Disulfide bond</keyword>
<dbReference type="SUPFAM" id="SSF57552">
    <property type="entry name" value="Blood coagulation inhibitor (disintegrin)"/>
    <property type="match status" value="1"/>
</dbReference>